<feature type="transmembrane region" description="Helical" evidence="7">
    <location>
        <begin position="169"/>
        <end position="189"/>
    </location>
</feature>
<organism evidence="9 10">
    <name type="scientific">Carex littledalei</name>
    <dbReference type="NCBI Taxonomy" id="544730"/>
    <lineage>
        <taxon>Eukaryota</taxon>
        <taxon>Viridiplantae</taxon>
        <taxon>Streptophyta</taxon>
        <taxon>Embryophyta</taxon>
        <taxon>Tracheophyta</taxon>
        <taxon>Spermatophyta</taxon>
        <taxon>Magnoliopsida</taxon>
        <taxon>Liliopsida</taxon>
        <taxon>Poales</taxon>
        <taxon>Cyperaceae</taxon>
        <taxon>Cyperoideae</taxon>
        <taxon>Cariceae</taxon>
        <taxon>Carex</taxon>
        <taxon>Carex subgen. Euthyceras</taxon>
    </lineage>
</organism>
<comment type="caution">
    <text evidence="9">The sequence shown here is derived from an EMBL/GenBank/DDBJ whole genome shotgun (WGS) entry which is preliminary data.</text>
</comment>
<evidence type="ECO:0000256" key="1">
    <source>
        <dbReference type="ARBA" id="ARBA00004651"/>
    </source>
</evidence>
<dbReference type="GO" id="GO:0005886">
    <property type="term" value="C:plasma membrane"/>
    <property type="evidence" value="ECO:0007669"/>
    <property type="project" value="UniProtKB-SubCell"/>
</dbReference>
<dbReference type="PANTHER" id="PTHR30509">
    <property type="entry name" value="P-HYDROXYBENZOIC ACID EFFLUX PUMP SUBUNIT-RELATED"/>
    <property type="match status" value="1"/>
</dbReference>
<keyword evidence="4 7" id="KW-1133">Transmembrane helix</keyword>
<keyword evidence="3 7" id="KW-0812">Transmembrane</keyword>
<evidence type="ECO:0000256" key="3">
    <source>
        <dbReference type="ARBA" id="ARBA00022692"/>
    </source>
</evidence>
<dbReference type="AlphaFoldDB" id="A0A833R087"/>
<evidence type="ECO:0000256" key="5">
    <source>
        <dbReference type="ARBA" id="ARBA00023136"/>
    </source>
</evidence>
<feature type="transmembrane region" description="Helical" evidence="7">
    <location>
        <begin position="243"/>
        <end position="258"/>
    </location>
</feature>
<feature type="transmembrane region" description="Helical" evidence="7">
    <location>
        <begin position="293"/>
        <end position="313"/>
    </location>
</feature>
<feature type="transmembrane region" description="Helical" evidence="7">
    <location>
        <begin position="264"/>
        <end position="281"/>
    </location>
</feature>
<dbReference type="EMBL" id="SWLB01000014">
    <property type="protein sequence ID" value="KAF3329992.1"/>
    <property type="molecule type" value="Genomic_DNA"/>
</dbReference>
<gene>
    <name evidence="9" type="ORF">FCM35_KLT05323</name>
</gene>
<feature type="domain" description="Integral membrane bound transporter" evidence="8">
    <location>
        <begin position="181"/>
        <end position="309"/>
    </location>
</feature>
<keyword evidence="10" id="KW-1185">Reference proteome</keyword>
<keyword evidence="5 7" id="KW-0472">Membrane</keyword>
<reference evidence="9" key="1">
    <citation type="submission" date="2020-01" db="EMBL/GenBank/DDBJ databases">
        <title>Genome sequence of Kobresia littledalei, the first chromosome-level genome in the family Cyperaceae.</title>
        <authorList>
            <person name="Qu G."/>
        </authorList>
    </citation>
    <scope>NUCLEOTIDE SEQUENCE</scope>
    <source>
        <strain evidence="9">C.B.Clarke</strain>
        <tissue evidence="9">Leaf</tissue>
    </source>
</reference>
<evidence type="ECO:0000313" key="9">
    <source>
        <dbReference type="EMBL" id="KAF3329992.1"/>
    </source>
</evidence>
<evidence type="ECO:0000256" key="6">
    <source>
        <dbReference type="SAM" id="MobiDB-lite"/>
    </source>
</evidence>
<evidence type="ECO:0000313" key="10">
    <source>
        <dbReference type="Proteomes" id="UP000623129"/>
    </source>
</evidence>
<dbReference type="PANTHER" id="PTHR30509:SF9">
    <property type="entry name" value="MULTIDRUG RESISTANCE PROTEIN MDTO"/>
    <property type="match status" value="1"/>
</dbReference>
<dbReference type="Proteomes" id="UP000623129">
    <property type="component" value="Unassembled WGS sequence"/>
</dbReference>
<feature type="compositionally biased region" description="Acidic residues" evidence="6">
    <location>
        <begin position="139"/>
        <end position="149"/>
    </location>
</feature>
<keyword evidence="2" id="KW-1003">Cell membrane</keyword>
<sequence length="550" mass="62206">MHIQQEKVQWEKAPFGLSQPQIGNGLQSIEMPLKGIEIALTSTNSVPIKSFSMQQDLESNLSILRDQICLKLLKPNCCHDQKLPLNKTFQNVVATIVQNPCDLSSLFFLFCMSLLLKNPPSTMPVDGSKEKVTPTATEPDSDSFSEEPDVEPRGKNKRNFSFKLPKQRIIASLKCSLVLSLAVLFGLLFSKDNAFWSGLTVAITFTMQRESTFTFANLRAQGTLLGSIYGVFGSFISEHLMELRFLVLLPWIIFTGFLRNSRMFGQASSIAAILSAIFILGRRNYGSPIEFSITRLCETFIGLSCAIFVELVLQPTRASTLARKQLCQSLTTLRECIDAMKGERKLREQVGVLKKRITEANSEPNLWFLPFNTTCFQNLHESLSKMVDFMYFIDQGLEKIYLEYNGIEEPMIDEIKEMINGEMEKFKKAACASVKCLEVVCSLNNSRPHDIEMGIVEEGLSEFGSLSDIHEQFEKIEMEVMEMFRMEELSSWEIKGELVLCVGCIGFCLRELMREIKKIERGVIALIQSENPGSNVNLNEIFCKLRGRKV</sequence>
<name>A0A833R087_9POAL</name>
<feature type="region of interest" description="Disordered" evidence="6">
    <location>
        <begin position="123"/>
        <end position="154"/>
    </location>
</feature>
<proteinExistence type="predicted"/>
<comment type="subcellular location">
    <subcellularLocation>
        <location evidence="1">Cell membrane</location>
        <topology evidence="1">Multi-pass membrane protein</topology>
    </subcellularLocation>
</comment>
<evidence type="ECO:0000256" key="4">
    <source>
        <dbReference type="ARBA" id="ARBA00022989"/>
    </source>
</evidence>
<evidence type="ECO:0000256" key="7">
    <source>
        <dbReference type="SAM" id="Phobius"/>
    </source>
</evidence>
<dbReference type="Pfam" id="PF13515">
    <property type="entry name" value="FUSC_2"/>
    <property type="match status" value="1"/>
</dbReference>
<dbReference type="InterPro" id="IPR049453">
    <property type="entry name" value="Memb_transporter_dom"/>
</dbReference>
<evidence type="ECO:0000259" key="8">
    <source>
        <dbReference type="Pfam" id="PF13515"/>
    </source>
</evidence>
<accession>A0A833R087</accession>
<protein>
    <submittedName>
        <fullName evidence="9">Fusaric acid resistance protein-like protein</fullName>
    </submittedName>
</protein>
<evidence type="ECO:0000256" key="2">
    <source>
        <dbReference type="ARBA" id="ARBA00022475"/>
    </source>
</evidence>
<dbReference type="OrthoDB" id="68611at2759"/>